<dbReference type="InterPro" id="IPR011991">
    <property type="entry name" value="ArsR-like_HTH"/>
</dbReference>
<protein>
    <submittedName>
        <fullName evidence="3">ArsR family transcriptional regulator</fullName>
    </submittedName>
</protein>
<gene>
    <name evidence="3" type="ORF">J4P90_12715</name>
</gene>
<accession>A0ABS3NZ82</accession>
<organism evidence="3 4">
    <name type="scientific">Bacillus arachidis</name>
    <dbReference type="NCBI Taxonomy" id="2819290"/>
    <lineage>
        <taxon>Bacteria</taxon>
        <taxon>Bacillati</taxon>
        <taxon>Bacillota</taxon>
        <taxon>Bacilli</taxon>
        <taxon>Bacillales</taxon>
        <taxon>Bacillaceae</taxon>
        <taxon>Bacillus</taxon>
    </lineage>
</organism>
<keyword evidence="4" id="KW-1185">Reference proteome</keyword>
<dbReference type="EMBL" id="JAGDQJ010000014">
    <property type="protein sequence ID" value="MBO1626088.1"/>
    <property type="molecule type" value="Genomic_DNA"/>
</dbReference>
<evidence type="ECO:0000313" key="3">
    <source>
        <dbReference type="EMBL" id="MBO1626088.1"/>
    </source>
</evidence>
<evidence type="ECO:0000256" key="1">
    <source>
        <dbReference type="ARBA" id="ARBA00023125"/>
    </source>
</evidence>
<dbReference type="InterPro" id="IPR036388">
    <property type="entry name" value="WH-like_DNA-bd_sf"/>
</dbReference>
<dbReference type="CDD" id="cd00090">
    <property type="entry name" value="HTH_ARSR"/>
    <property type="match status" value="1"/>
</dbReference>
<dbReference type="RefSeq" id="WP_208018073.1">
    <property type="nucleotide sequence ID" value="NZ_JAGDQJ010000014.1"/>
</dbReference>
<dbReference type="InterPro" id="IPR001845">
    <property type="entry name" value="HTH_ArsR_DNA-bd_dom"/>
</dbReference>
<dbReference type="SMART" id="SM00418">
    <property type="entry name" value="HTH_ARSR"/>
    <property type="match status" value="1"/>
</dbReference>
<comment type="caution">
    <text evidence="3">The sequence shown here is derived from an EMBL/GenBank/DDBJ whole genome shotgun (WGS) entry which is preliminary data.</text>
</comment>
<sequence>MYEEDAYLLKLIVNLVRLKIINEIIKHKTLHETQLTKILGIRQSTTSQHLSKMRGIILNVERNGVENHYQISNEKMVQIFKGLRCLMK</sequence>
<reference evidence="3 4" key="1">
    <citation type="submission" date="2021-03" db="EMBL/GenBank/DDBJ databases">
        <title>Identification of novel Bacillus strains.</title>
        <authorList>
            <person name="Xiao Z."/>
            <person name="Li Y."/>
            <person name="Shen J."/>
        </authorList>
    </citation>
    <scope>NUCLEOTIDE SEQUENCE [LARGE SCALE GENOMIC DNA]</scope>
    <source>
        <strain evidence="3 4">SY8</strain>
    </source>
</reference>
<dbReference type="InterPro" id="IPR036390">
    <property type="entry name" value="WH_DNA-bd_sf"/>
</dbReference>
<dbReference type="Gene3D" id="1.10.10.10">
    <property type="entry name" value="Winged helix-like DNA-binding domain superfamily/Winged helix DNA-binding domain"/>
    <property type="match status" value="1"/>
</dbReference>
<proteinExistence type="predicted"/>
<evidence type="ECO:0000313" key="4">
    <source>
        <dbReference type="Proteomes" id="UP000677611"/>
    </source>
</evidence>
<keyword evidence="1" id="KW-0238">DNA-binding</keyword>
<dbReference type="Pfam" id="PF01022">
    <property type="entry name" value="HTH_5"/>
    <property type="match status" value="1"/>
</dbReference>
<name>A0ABS3NZ82_9BACI</name>
<feature type="domain" description="HTH arsR-type" evidence="2">
    <location>
        <begin position="7"/>
        <end position="85"/>
    </location>
</feature>
<dbReference type="Proteomes" id="UP000677611">
    <property type="component" value="Unassembled WGS sequence"/>
</dbReference>
<dbReference type="SUPFAM" id="SSF46785">
    <property type="entry name" value="Winged helix' DNA-binding domain"/>
    <property type="match status" value="1"/>
</dbReference>
<evidence type="ECO:0000259" key="2">
    <source>
        <dbReference type="SMART" id="SM00418"/>
    </source>
</evidence>